<sequence length="1201" mass="130214">MENSSVYMCFPCYQEFPTLEEVLAHQLTCTVDTPTHTPAQVSQSLTEEQSEEQQVVGMAPQGYVGPPDPPTGVGDPVAGGGQEEAEDLSRGGGGGADAPRILYQCGDCEVLFESLRLWQHHRKQGQCQQQQAPPHTPPHTPPTQEQHTLSHTPEVEEQHTLTHTHTQADGEEHTLSHTHTQADGEEHTHTHTHAPEVDEQHGPQEPDEGRDLAGDGRVEATNESQEQACASAGLSAEAPPSTAPPAGQAEGRQRRRGVKKAKPPSSLLCLECGAGFSAIAELVSHRRTQHSLQEALHRCQVCGEGFLNTTLFLYHRKQHPQPHPSHSVQPRSPPGGADSAPLLPLQAQVELLLEEESHGQGLLLLAAAGEGQSLGLAQLAPPPAEDTPTEGEVVYMETEATPGIEQALPTESEIVYMDTETMPTNEQDTPTGAEAVYIEAEATPIGEEATPTEPQAVYTETLIISTNHEASADEHQTTPTDTPATPTDSQSSQLQEGVVVKEEESERERRQGEEEEGDEEAKRKSGEEESVTEEAEGGKGGRFLCLSCGSSFPSQRALQSHVQARHGSKGALKRCEVCGQEFISTTDFLYHRKEHRSAHTASHTSPLPTQHTSHQLAVEGSGAASCTEISVELPEVSPGVRLIRPFALSTADGPASSDASLASEPIPPPPAQLSRDWSRAALPHLCPHCGRSFTRRSLLRAHVSSHTGQKLFRCPLCPKAFSCPSNLLRHSQTHAPPHAPPHPHLRPHRCHICAKDFSLAATLKRHLLAHARPGAFRHRRARGSRTHPLRGAPAGQHEHHAHSPHLHTCPDCPASFKMHTQLQKHRLLHNSHPFSCEVCGEDFKRRKDLDLHSLSHQEPQACPHCSVQFLNQTVLTVHLQRCPGNQASGEGAGEVEVEGGARSGGGGGRGRGQGRGKAGGQLECEMCGHRCLTQEGLELHRLSHTGQTPLRCPLMPCRRRFATSAALGEHVLAHCQGLPGKQRAPSRYRCQHCAKEFAYASTFAVHMRIHTDERPFECTQCGKRFRQLPHLQDHERIHSGLRPFACWVCGKSFSVAARLTEHARVHSGEKPYVCPRCPTAFRSRANLDKHLHFHADDPADPEGGRGEGESAVQTILLVHQAPSPPHQAQEPHLEVQEGGSTLILPADQASGAGVLVPGSPSSSVVILHPTITVPSAGVPNISVVEGQEVPHTIEFIIEETV</sequence>
<dbReference type="GO" id="GO:0005634">
    <property type="term" value="C:nucleus"/>
    <property type="evidence" value="ECO:0007669"/>
    <property type="project" value="UniProtKB-SubCell"/>
</dbReference>
<dbReference type="Gene3D" id="3.30.160.60">
    <property type="entry name" value="Classic Zinc Finger"/>
    <property type="match status" value="10"/>
</dbReference>
<keyword evidence="6" id="KW-0539">Nucleus</keyword>
<dbReference type="Pfam" id="PF00096">
    <property type="entry name" value="zf-C2H2"/>
    <property type="match status" value="6"/>
</dbReference>
<feature type="region of interest" description="Disordered" evidence="8">
    <location>
        <begin position="470"/>
        <end position="539"/>
    </location>
</feature>
<dbReference type="PROSITE" id="PS50157">
    <property type="entry name" value="ZINC_FINGER_C2H2_2"/>
    <property type="match status" value="15"/>
</dbReference>
<dbReference type="EMBL" id="JBHFQA010000017">
    <property type="protein sequence ID" value="KAL2083849.1"/>
    <property type="molecule type" value="Genomic_DNA"/>
</dbReference>
<evidence type="ECO:0000256" key="3">
    <source>
        <dbReference type="ARBA" id="ARBA00022737"/>
    </source>
</evidence>
<dbReference type="SMART" id="SM00355">
    <property type="entry name" value="ZnF_C2H2"/>
    <property type="match status" value="17"/>
</dbReference>
<feature type="domain" description="C2H2-type" evidence="9">
    <location>
        <begin position="712"/>
        <end position="739"/>
    </location>
</feature>
<feature type="domain" description="C2H2-type" evidence="9">
    <location>
        <begin position="573"/>
        <end position="604"/>
    </location>
</feature>
<feature type="domain" description="C2H2-type" evidence="9">
    <location>
        <begin position="748"/>
        <end position="775"/>
    </location>
</feature>
<feature type="compositionally biased region" description="Basic residues" evidence="8">
    <location>
        <begin position="253"/>
        <end position="262"/>
    </location>
</feature>
<organism evidence="10 11">
    <name type="scientific">Coilia grayii</name>
    <name type="common">Gray's grenadier anchovy</name>
    <dbReference type="NCBI Taxonomy" id="363190"/>
    <lineage>
        <taxon>Eukaryota</taxon>
        <taxon>Metazoa</taxon>
        <taxon>Chordata</taxon>
        <taxon>Craniata</taxon>
        <taxon>Vertebrata</taxon>
        <taxon>Euteleostomi</taxon>
        <taxon>Actinopterygii</taxon>
        <taxon>Neopterygii</taxon>
        <taxon>Teleostei</taxon>
        <taxon>Clupei</taxon>
        <taxon>Clupeiformes</taxon>
        <taxon>Clupeoidei</taxon>
        <taxon>Engraulidae</taxon>
        <taxon>Coilinae</taxon>
        <taxon>Coilia</taxon>
    </lineage>
</organism>
<feature type="domain" description="C2H2-type" evidence="9">
    <location>
        <begin position="922"/>
        <end position="949"/>
    </location>
</feature>
<feature type="region of interest" description="Disordered" evidence="8">
    <location>
        <begin position="597"/>
        <end position="619"/>
    </location>
</feature>
<gene>
    <name evidence="10" type="ORF">ACEWY4_019367</name>
</gene>
<feature type="compositionally biased region" description="Polar residues" evidence="8">
    <location>
        <begin position="599"/>
        <end position="615"/>
    </location>
</feature>
<evidence type="ECO:0000256" key="5">
    <source>
        <dbReference type="ARBA" id="ARBA00022833"/>
    </source>
</evidence>
<comment type="caution">
    <text evidence="10">The sequence shown here is derived from an EMBL/GenBank/DDBJ whole genome shotgun (WGS) entry which is preliminary data.</text>
</comment>
<feature type="domain" description="C2H2-type" evidence="9">
    <location>
        <begin position="988"/>
        <end position="1015"/>
    </location>
</feature>
<dbReference type="PANTHER" id="PTHR16515:SF49">
    <property type="entry name" value="GASTRULA ZINC FINGER PROTEIN XLCGF49.1-LIKE-RELATED"/>
    <property type="match status" value="1"/>
</dbReference>
<feature type="region of interest" description="Disordered" evidence="8">
    <location>
        <begin position="653"/>
        <end position="674"/>
    </location>
</feature>
<feature type="domain" description="C2H2-type" evidence="9">
    <location>
        <begin position="807"/>
        <end position="834"/>
    </location>
</feature>
<feature type="region of interest" description="Disordered" evidence="8">
    <location>
        <begin position="318"/>
        <end position="341"/>
    </location>
</feature>
<proteinExistence type="predicted"/>
<evidence type="ECO:0000256" key="8">
    <source>
        <dbReference type="SAM" id="MobiDB-lite"/>
    </source>
</evidence>
<name>A0ABD1J9W2_9TELE</name>
<evidence type="ECO:0000256" key="1">
    <source>
        <dbReference type="ARBA" id="ARBA00004123"/>
    </source>
</evidence>
<feature type="domain" description="C2H2-type" evidence="9">
    <location>
        <begin position="1072"/>
        <end position="1099"/>
    </location>
</feature>
<keyword evidence="11" id="KW-1185">Reference proteome</keyword>
<feature type="region of interest" description="Disordered" evidence="8">
    <location>
        <begin position="886"/>
        <end position="915"/>
    </location>
</feature>
<feature type="compositionally biased region" description="Low complexity" evidence="8">
    <location>
        <begin position="40"/>
        <end position="56"/>
    </location>
</feature>
<feature type="region of interest" description="Disordered" evidence="8">
    <location>
        <begin position="776"/>
        <end position="804"/>
    </location>
</feature>
<dbReference type="FunFam" id="3.30.160.60:FF:001763">
    <property type="entry name" value="Zinc finger protein 574"/>
    <property type="match status" value="1"/>
</dbReference>
<comment type="subcellular location">
    <subcellularLocation>
        <location evidence="1">Nucleus</location>
    </subcellularLocation>
</comment>
<feature type="compositionally biased region" description="Low complexity" evidence="8">
    <location>
        <begin position="477"/>
        <end position="498"/>
    </location>
</feature>
<dbReference type="InterPro" id="IPR050331">
    <property type="entry name" value="Zinc_finger"/>
</dbReference>
<feature type="domain" description="C2H2-type" evidence="9">
    <location>
        <begin position="267"/>
        <end position="295"/>
    </location>
</feature>
<feature type="domain" description="C2H2-type" evidence="9">
    <location>
        <begin position="834"/>
        <end position="861"/>
    </location>
</feature>
<feature type="compositionally biased region" description="Basic and acidic residues" evidence="8">
    <location>
        <begin position="153"/>
        <end position="220"/>
    </location>
</feature>
<dbReference type="AlphaFoldDB" id="A0ABD1J9W2"/>
<evidence type="ECO:0000256" key="4">
    <source>
        <dbReference type="ARBA" id="ARBA00022771"/>
    </source>
</evidence>
<dbReference type="InterPro" id="IPR013087">
    <property type="entry name" value="Znf_C2H2_type"/>
</dbReference>
<feature type="domain" description="C2H2-type" evidence="9">
    <location>
        <begin position="1044"/>
        <end position="1071"/>
    </location>
</feature>
<dbReference type="FunFam" id="3.30.160.60:FF:001800">
    <property type="entry name" value="Zinc finger protein 467"/>
    <property type="match status" value="1"/>
</dbReference>
<feature type="domain" description="C2H2-type" evidence="9">
    <location>
        <begin position="543"/>
        <end position="571"/>
    </location>
</feature>
<keyword evidence="4 7" id="KW-0863">Zinc-finger</keyword>
<dbReference type="GO" id="GO:0008270">
    <property type="term" value="F:zinc ion binding"/>
    <property type="evidence" value="ECO:0007669"/>
    <property type="project" value="UniProtKB-KW"/>
</dbReference>
<feature type="domain" description="C2H2-type" evidence="9">
    <location>
        <begin position="684"/>
        <end position="711"/>
    </location>
</feature>
<dbReference type="FunFam" id="3.30.160.60:FF:000446">
    <property type="entry name" value="Zinc finger protein"/>
    <property type="match status" value="1"/>
</dbReference>
<protein>
    <recommendedName>
        <fullName evidence="9">C2H2-type domain-containing protein</fullName>
    </recommendedName>
</protein>
<evidence type="ECO:0000256" key="7">
    <source>
        <dbReference type="PROSITE-ProRule" id="PRU00042"/>
    </source>
</evidence>
<keyword evidence="2" id="KW-0479">Metal-binding</keyword>
<reference evidence="10 11" key="1">
    <citation type="submission" date="2024-09" db="EMBL/GenBank/DDBJ databases">
        <title>A chromosome-level genome assembly of Gray's grenadier anchovy, Coilia grayii.</title>
        <authorList>
            <person name="Fu Z."/>
        </authorList>
    </citation>
    <scope>NUCLEOTIDE SEQUENCE [LARGE SCALE GENOMIC DNA]</scope>
    <source>
        <strain evidence="10">G4</strain>
        <tissue evidence="10">Muscle</tissue>
    </source>
</reference>
<feature type="domain" description="C2H2-type" evidence="9">
    <location>
        <begin position="297"/>
        <end position="324"/>
    </location>
</feature>
<evidence type="ECO:0000259" key="9">
    <source>
        <dbReference type="PROSITE" id="PS50157"/>
    </source>
</evidence>
<evidence type="ECO:0000313" key="10">
    <source>
        <dbReference type="EMBL" id="KAL2083849.1"/>
    </source>
</evidence>
<accession>A0ABD1J9W2</accession>
<dbReference type="PROSITE" id="PS00028">
    <property type="entry name" value="ZINC_FINGER_C2H2_1"/>
    <property type="match status" value="15"/>
</dbReference>
<feature type="compositionally biased region" description="Low complexity" evidence="8">
    <location>
        <begin position="235"/>
        <end position="250"/>
    </location>
</feature>
<keyword evidence="5" id="KW-0862">Zinc</keyword>
<feature type="compositionally biased region" description="Basic residues" evidence="8">
    <location>
        <begin position="776"/>
        <end position="788"/>
    </location>
</feature>
<dbReference type="PANTHER" id="PTHR16515">
    <property type="entry name" value="PR DOMAIN ZINC FINGER PROTEIN"/>
    <property type="match status" value="1"/>
</dbReference>
<feature type="region of interest" description="Disordered" evidence="8">
    <location>
        <begin position="124"/>
        <end position="263"/>
    </location>
</feature>
<dbReference type="Proteomes" id="UP001591681">
    <property type="component" value="Unassembled WGS sequence"/>
</dbReference>
<dbReference type="InterPro" id="IPR036236">
    <property type="entry name" value="Znf_C2H2_sf"/>
</dbReference>
<feature type="domain" description="C2H2-type" evidence="9">
    <location>
        <begin position="950"/>
        <end position="979"/>
    </location>
</feature>
<keyword evidence="3" id="KW-0677">Repeat</keyword>
<feature type="compositionally biased region" description="Basic and acidic residues" evidence="8">
    <location>
        <begin position="499"/>
        <end position="512"/>
    </location>
</feature>
<feature type="region of interest" description="Disordered" evidence="8">
    <location>
        <begin position="38"/>
        <end position="94"/>
    </location>
</feature>
<dbReference type="SUPFAM" id="SSF57667">
    <property type="entry name" value="beta-beta-alpha zinc fingers"/>
    <property type="match status" value="8"/>
</dbReference>
<evidence type="ECO:0000256" key="6">
    <source>
        <dbReference type="ARBA" id="ARBA00023242"/>
    </source>
</evidence>
<feature type="compositionally biased region" description="Gly residues" evidence="8">
    <location>
        <begin position="901"/>
        <end position="915"/>
    </location>
</feature>
<evidence type="ECO:0000313" key="11">
    <source>
        <dbReference type="Proteomes" id="UP001591681"/>
    </source>
</evidence>
<dbReference type="Pfam" id="PF13894">
    <property type="entry name" value="zf-C2H2_4"/>
    <property type="match status" value="1"/>
</dbReference>
<evidence type="ECO:0000256" key="2">
    <source>
        <dbReference type="ARBA" id="ARBA00022723"/>
    </source>
</evidence>
<feature type="domain" description="C2H2-type" evidence="9">
    <location>
        <begin position="1016"/>
        <end position="1043"/>
    </location>
</feature>